<dbReference type="PANTHER" id="PTHR35104:SF13">
    <property type="entry name" value="OS03G0807000 PROTEIN"/>
    <property type="match status" value="1"/>
</dbReference>
<dbReference type="Proteomes" id="UP000317650">
    <property type="component" value="Chromosome 4"/>
</dbReference>
<accession>A0A4S8KCY6</accession>
<protein>
    <submittedName>
        <fullName evidence="1">Uncharacterized protein</fullName>
    </submittedName>
</protein>
<dbReference type="AlphaFoldDB" id="A0A4S8KCY6"/>
<gene>
    <name evidence="1" type="ORF">C4D60_Mb04t18360</name>
</gene>
<name>A0A4S8KCY6_MUSBA</name>
<proteinExistence type="predicted"/>
<organism evidence="1 2">
    <name type="scientific">Musa balbisiana</name>
    <name type="common">Banana</name>
    <dbReference type="NCBI Taxonomy" id="52838"/>
    <lineage>
        <taxon>Eukaryota</taxon>
        <taxon>Viridiplantae</taxon>
        <taxon>Streptophyta</taxon>
        <taxon>Embryophyta</taxon>
        <taxon>Tracheophyta</taxon>
        <taxon>Spermatophyta</taxon>
        <taxon>Magnoliopsida</taxon>
        <taxon>Liliopsida</taxon>
        <taxon>Zingiberales</taxon>
        <taxon>Musaceae</taxon>
        <taxon>Musa</taxon>
    </lineage>
</organism>
<evidence type="ECO:0000313" key="2">
    <source>
        <dbReference type="Proteomes" id="UP000317650"/>
    </source>
</evidence>
<evidence type="ECO:0000313" key="1">
    <source>
        <dbReference type="EMBL" id="THU73017.1"/>
    </source>
</evidence>
<comment type="caution">
    <text evidence="1">The sequence shown here is derived from an EMBL/GenBank/DDBJ whole genome shotgun (WGS) entry which is preliminary data.</text>
</comment>
<keyword evidence="2" id="KW-1185">Reference proteome</keyword>
<sequence length="162" mass="18707">MVFNAGWVTAVARASAEACQYVACNPERLSSEEVLDLLCCLPLRHLRRLAICVFSFFCIPPSLPDEPRNRGRRYAYRYSLSSSSASSSSSDEYDSAGGRTICVRPEYFVRACFIDLDLESLEKMVYCHELDQKGVNFYKMMRRFKKSVTFLEWRSNCRSIQY</sequence>
<reference evidence="1 2" key="1">
    <citation type="journal article" date="2019" name="Nat. Plants">
        <title>Genome sequencing of Musa balbisiana reveals subgenome evolution and function divergence in polyploid bananas.</title>
        <authorList>
            <person name="Yao X."/>
        </authorList>
    </citation>
    <scope>NUCLEOTIDE SEQUENCE [LARGE SCALE GENOMIC DNA]</scope>
    <source>
        <strain evidence="2">cv. DH-PKW</strain>
        <tissue evidence="1">Leaves</tissue>
    </source>
</reference>
<dbReference type="EMBL" id="PYDT01000001">
    <property type="protein sequence ID" value="THU73017.1"/>
    <property type="molecule type" value="Genomic_DNA"/>
</dbReference>
<dbReference type="PANTHER" id="PTHR35104">
    <property type="entry name" value="OS03G0807000 PROTEIN"/>
    <property type="match status" value="1"/>
</dbReference>